<feature type="compositionally biased region" description="Polar residues" evidence="1">
    <location>
        <begin position="92"/>
        <end position="106"/>
    </location>
</feature>
<proteinExistence type="predicted"/>
<feature type="region of interest" description="Disordered" evidence="1">
    <location>
        <begin position="84"/>
        <end position="106"/>
    </location>
</feature>
<evidence type="ECO:0000313" key="2">
    <source>
        <dbReference type="EMBL" id="THU66607.1"/>
    </source>
</evidence>
<keyword evidence="3" id="KW-1185">Reference proteome</keyword>
<evidence type="ECO:0000256" key="1">
    <source>
        <dbReference type="SAM" id="MobiDB-lite"/>
    </source>
</evidence>
<accession>A0A4S8JWH8</accession>
<dbReference type="Proteomes" id="UP000317650">
    <property type="component" value="Chromosome 5"/>
</dbReference>
<reference evidence="2 3" key="1">
    <citation type="journal article" date="2019" name="Nat. Plants">
        <title>Genome sequencing of Musa balbisiana reveals subgenome evolution and function divergence in polyploid bananas.</title>
        <authorList>
            <person name="Yao X."/>
        </authorList>
    </citation>
    <scope>NUCLEOTIDE SEQUENCE [LARGE SCALE GENOMIC DNA]</scope>
    <source>
        <strain evidence="3">cv. DH-PKW</strain>
        <tissue evidence="2">Leaves</tissue>
    </source>
</reference>
<dbReference type="STRING" id="52838.A0A4S8JWH8"/>
<protein>
    <recommendedName>
        <fullName evidence="4">Retrotransposon gag domain-containing protein</fullName>
    </recommendedName>
</protein>
<name>A0A4S8JWH8_MUSBA</name>
<evidence type="ECO:0000313" key="3">
    <source>
        <dbReference type="Proteomes" id="UP000317650"/>
    </source>
</evidence>
<dbReference type="EMBL" id="PYDT01000003">
    <property type="protein sequence ID" value="THU66607.1"/>
    <property type="molecule type" value="Genomic_DNA"/>
</dbReference>
<gene>
    <name evidence="2" type="ORF">C4D60_Mb05t15940</name>
</gene>
<organism evidence="2 3">
    <name type="scientific">Musa balbisiana</name>
    <name type="common">Banana</name>
    <dbReference type="NCBI Taxonomy" id="52838"/>
    <lineage>
        <taxon>Eukaryota</taxon>
        <taxon>Viridiplantae</taxon>
        <taxon>Streptophyta</taxon>
        <taxon>Embryophyta</taxon>
        <taxon>Tracheophyta</taxon>
        <taxon>Spermatophyta</taxon>
        <taxon>Magnoliopsida</taxon>
        <taxon>Liliopsida</taxon>
        <taxon>Zingiberales</taxon>
        <taxon>Musaceae</taxon>
        <taxon>Musa</taxon>
    </lineage>
</organism>
<sequence length="106" mass="11870">MATLLTLSQHEDESLSQFVAHFATEIQGFPDAHPPLIMQAFLMGLKPSRFFLSLIEKPLVTIPEMLQRTNQYITAEALVARKRMDSKRPRAEQSQGTTSAALVQPC</sequence>
<dbReference type="AlphaFoldDB" id="A0A4S8JWH8"/>
<comment type="caution">
    <text evidence="2">The sequence shown here is derived from an EMBL/GenBank/DDBJ whole genome shotgun (WGS) entry which is preliminary data.</text>
</comment>
<evidence type="ECO:0008006" key="4">
    <source>
        <dbReference type="Google" id="ProtNLM"/>
    </source>
</evidence>